<dbReference type="OrthoDB" id="741027at2759"/>
<dbReference type="Proteomes" id="UP000316726">
    <property type="component" value="Chromosome 11"/>
</dbReference>
<dbReference type="GO" id="GO:0016787">
    <property type="term" value="F:hydrolase activity"/>
    <property type="evidence" value="ECO:0007669"/>
    <property type="project" value="UniProtKB-KW"/>
</dbReference>
<evidence type="ECO:0000313" key="3">
    <source>
        <dbReference type="Proteomes" id="UP000316726"/>
    </source>
</evidence>
<keyword evidence="3" id="KW-1185">Reference proteome</keyword>
<keyword evidence="2" id="KW-0378">Hydrolase</keyword>
<dbReference type="AlphaFoldDB" id="A0A5B8MVY8"/>
<reference evidence="2 3" key="1">
    <citation type="submission" date="2018-07" db="EMBL/GenBank/DDBJ databases">
        <title>The complete nuclear genome of the prasinophyte Chloropicon primus (CCMP1205).</title>
        <authorList>
            <person name="Pombert J.-F."/>
            <person name="Otis C."/>
            <person name="Turmel M."/>
            <person name="Lemieux C."/>
        </authorList>
    </citation>
    <scope>NUCLEOTIDE SEQUENCE [LARGE SCALE GENOMIC DNA]</scope>
    <source>
        <strain evidence="2 3">CCMP1205</strain>
    </source>
</reference>
<name>A0A5B8MVY8_9CHLO</name>
<dbReference type="STRING" id="1764295.A0A5B8MVY8"/>
<proteinExistence type="inferred from homology"/>
<comment type="similarity">
    <text evidence="1">Belongs to the NDRG family.</text>
</comment>
<protein>
    <submittedName>
        <fullName evidence="2">Alpha/beta-hydrolase</fullName>
    </submittedName>
</protein>
<dbReference type="InterPro" id="IPR029058">
    <property type="entry name" value="AB_hydrolase_fold"/>
</dbReference>
<dbReference type="PANTHER" id="PTHR11034">
    <property type="entry name" value="N-MYC DOWNSTREAM REGULATED"/>
    <property type="match status" value="1"/>
</dbReference>
<dbReference type="Pfam" id="PF03096">
    <property type="entry name" value="Ndr"/>
    <property type="match status" value="1"/>
</dbReference>
<dbReference type="InterPro" id="IPR004142">
    <property type="entry name" value="NDRG"/>
</dbReference>
<accession>A0A5B8MVY8</accession>
<evidence type="ECO:0000313" key="2">
    <source>
        <dbReference type="EMBL" id="QDZ23775.1"/>
    </source>
</evidence>
<dbReference type="Gene3D" id="3.40.50.1820">
    <property type="entry name" value="alpha/beta hydrolase"/>
    <property type="match status" value="1"/>
</dbReference>
<evidence type="ECO:0000256" key="1">
    <source>
        <dbReference type="ARBA" id="ARBA00005598"/>
    </source>
</evidence>
<dbReference type="SUPFAM" id="SSF53474">
    <property type="entry name" value="alpha/beta-Hydrolases"/>
    <property type="match status" value="1"/>
</dbReference>
<organism evidence="2 3">
    <name type="scientific">Chloropicon primus</name>
    <dbReference type="NCBI Taxonomy" id="1764295"/>
    <lineage>
        <taxon>Eukaryota</taxon>
        <taxon>Viridiplantae</taxon>
        <taxon>Chlorophyta</taxon>
        <taxon>Chloropicophyceae</taxon>
        <taxon>Chloropicales</taxon>
        <taxon>Chloropicaceae</taxon>
        <taxon>Chloropicon</taxon>
    </lineage>
</organism>
<dbReference type="EMBL" id="CP031044">
    <property type="protein sequence ID" value="QDZ23775.1"/>
    <property type="molecule type" value="Genomic_DNA"/>
</dbReference>
<sequence>MKGSGTHEYKAVGIDVYSAVQGQSVFLNTSYGRVHVLVSGDTSKPACVTYHEVGVNSRTCFQGFFSASEPKKSLLLKSFCFYHVDFPGCEGEDVAGQGDAVNSCDSLTLEQASIQVGEAMKQLNIKKALGMGVGAGAYILCKAAIAFPASFSGLVLLSPCCQKATWWEYAFGKMLLNSLWYHGWNSKFAHRHLYERLFSSKVVEADGYGVSDLLFTFNQEVEKIDPKAIARYLQAVLRRQDILKEMKRLKSHVLLFSCMDSIYNKETLEMNLKLDHSKSDYIEVFDSGTLVTEQLPQETLGPIDQFVKLLHQRGLCR</sequence>
<gene>
    <name evidence="2" type="ORF">A3770_11p62930</name>
</gene>